<evidence type="ECO:0000256" key="13">
    <source>
        <dbReference type="ARBA" id="ARBA00023242"/>
    </source>
</evidence>
<evidence type="ECO:0000256" key="16">
    <source>
        <dbReference type="PROSITE-ProRule" id="PRU01015"/>
    </source>
</evidence>
<keyword evidence="11" id="KW-0804">Transcription</keyword>
<keyword evidence="5 16" id="KW-0489">Methyltransferase</keyword>
<dbReference type="SUPFAM" id="SSF53335">
    <property type="entry name" value="S-adenosyl-L-methionine-dependent methyltransferases"/>
    <property type="match status" value="1"/>
</dbReference>
<dbReference type="GO" id="GO:0032259">
    <property type="term" value="P:methylation"/>
    <property type="evidence" value="ECO:0007669"/>
    <property type="project" value="UniProtKB-KW"/>
</dbReference>
<keyword evidence="9" id="KW-0156">Chromatin regulator</keyword>
<protein>
    <recommendedName>
        <fullName evidence="14">Protein arginine N-methyltransferase 6</fullName>
        <ecNumber evidence="2">2.1.1.319</ecNumber>
    </recommendedName>
    <alternativeName>
        <fullName evidence="15">Histone-arginine N-methyltransferase PRMT6</fullName>
    </alternativeName>
</protein>
<dbReference type="Gene3D" id="2.70.160.11">
    <property type="entry name" value="Hnrnp arginine n-methyltransferase1"/>
    <property type="match status" value="1"/>
</dbReference>
<organism evidence="18">
    <name type="scientific">Anguilla anguilla</name>
    <name type="common">European freshwater eel</name>
    <name type="synonym">Muraena anguilla</name>
    <dbReference type="NCBI Taxonomy" id="7936"/>
    <lineage>
        <taxon>Eukaryota</taxon>
        <taxon>Metazoa</taxon>
        <taxon>Chordata</taxon>
        <taxon>Craniata</taxon>
        <taxon>Vertebrata</taxon>
        <taxon>Euteleostomi</taxon>
        <taxon>Actinopterygii</taxon>
        <taxon>Neopterygii</taxon>
        <taxon>Teleostei</taxon>
        <taxon>Anguilliformes</taxon>
        <taxon>Anguillidae</taxon>
        <taxon>Anguilla</taxon>
    </lineage>
</organism>
<dbReference type="EMBL" id="GBXM01011089">
    <property type="protein sequence ID" value="JAH97488.1"/>
    <property type="molecule type" value="Transcribed_RNA"/>
</dbReference>
<keyword evidence="8" id="KW-0227">DNA damage</keyword>
<dbReference type="PROSITE" id="PS51678">
    <property type="entry name" value="SAM_MT_PRMT"/>
    <property type="match status" value="1"/>
</dbReference>
<evidence type="ECO:0000256" key="8">
    <source>
        <dbReference type="ARBA" id="ARBA00022763"/>
    </source>
</evidence>
<keyword evidence="13" id="KW-0539">Nucleus</keyword>
<evidence type="ECO:0000256" key="12">
    <source>
        <dbReference type="ARBA" id="ARBA00023204"/>
    </source>
</evidence>
<dbReference type="GO" id="GO:0070611">
    <property type="term" value="F:histone H3R2 methyltransferase activity"/>
    <property type="evidence" value="ECO:0007669"/>
    <property type="project" value="UniProtKB-ARBA"/>
</dbReference>
<evidence type="ECO:0000256" key="2">
    <source>
        <dbReference type="ARBA" id="ARBA00011925"/>
    </source>
</evidence>
<dbReference type="GO" id="GO:0005634">
    <property type="term" value="C:nucleus"/>
    <property type="evidence" value="ECO:0007669"/>
    <property type="project" value="UniProtKB-SubCell"/>
</dbReference>
<feature type="domain" description="Protein arginine N-methyltransferase" evidence="17">
    <location>
        <begin position="160"/>
        <end position="329"/>
    </location>
</feature>
<dbReference type="GO" id="GO:0035242">
    <property type="term" value="F:protein-arginine omega-N asymmetric methyltransferase activity"/>
    <property type="evidence" value="ECO:0007669"/>
    <property type="project" value="UniProtKB-EC"/>
</dbReference>
<dbReference type="FunFam" id="2.70.160.11:FF:000009">
    <property type="entry name" value="protein arginine N-methyltransferase 6"/>
    <property type="match status" value="1"/>
</dbReference>
<accession>A0A0E9X719</accession>
<dbReference type="InterPro" id="IPR029063">
    <property type="entry name" value="SAM-dependent_MTases_sf"/>
</dbReference>
<reference evidence="18" key="2">
    <citation type="journal article" date="2015" name="Fish Shellfish Immunol.">
        <title>Early steps in the European eel (Anguilla anguilla)-Vibrio vulnificus interaction in the gills: Role of the RtxA13 toxin.</title>
        <authorList>
            <person name="Callol A."/>
            <person name="Pajuelo D."/>
            <person name="Ebbesson L."/>
            <person name="Teles M."/>
            <person name="MacKenzie S."/>
            <person name="Amaro C."/>
        </authorList>
    </citation>
    <scope>NUCLEOTIDE SEQUENCE</scope>
</reference>
<keyword evidence="4" id="KW-0678">Repressor</keyword>
<dbReference type="GO" id="GO:0006281">
    <property type="term" value="P:DNA repair"/>
    <property type="evidence" value="ECO:0007669"/>
    <property type="project" value="UniProtKB-KW"/>
</dbReference>
<dbReference type="CDD" id="cd02440">
    <property type="entry name" value="AdoMet_MTases"/>
    <property type="match status" value="1"/>
</dbReference>
<dbReference type="FunFam" id="3.40.50.150:FF:000016">
    <property type="entry name" value="Protein arginine N-methyltransferase 6"/>
    <property type="match status" value="1"/>
</dbReference>
<evidence type="ECO:0000256" key="7">
    <source>
        <dbReference type="ARBA" id="ARBA00022691"/>
    </source>
</evidence>
<evidence type="ECO:0000256" key="11">
    <source>
        <dbReference type="ARBA" id="ARBA00023163"/>
    </source>
</evidence>
<dbReference type="InterPro" id="IPR025799">
    <property type="entry name" value="Arg_MeTrfase"/>
</dbReference>
<evidence type="ECO:0000256" key="5">
    <source>
        <dbReference type="ARBA" id="ARBA00022603"/>
    </source>
</evidence>
<evidence type="ECO:0000256" key="9">
    <source>
        <dbReference type="ARBA" id="ARBA00022853"/>
    </source>
</evidence>
<dbReference type="InterPro" id="IPR055135">
    <property type="entry name" value="PRMT_dom"/>
</dbReference>
<evidence type="ECO:0000256" key="4">
    <source>
        <dbReference type="ARBA" id="ARBA00022491"/>
    </source>
</evidence>
<dbReference type="Gene3D" id="3.40.50.150">
    <property type="entry name" value="Vaccinia Virus protein VP39"/>
    <property type="match status" value="1"/>
</dbReference>
<dbReference type="Pfam" id="PF06325">
    <property type="entry name" value="PrmA"/>
    <property type="match status" value="1"/>
</dbReference>
<evidence type="ECO:0000256" key="3">
    <source>
        <dbReference type="ARBA" id="ARBA00022481"/>
    </source>
</evidence>
<dbReference type="GO" id="GO:0045892">
    <property type="term" value="P:negative regulation of DNA-templated transcription"/>
    <property type="evidence" value="ECO:0007669"/>
    <property type="project" value="UniProtKB-ARBA"/>
</dbReference>
<sequence length="348" mass="38950">MSHFTKKRKLDKSVQDNLYFDSYADVTIHEEMIADNVRTNTYRMGILRNSNAIQGKVVLDVGAGTGVLSIFCVQAGAKKVYAVEASSIADQATEIVKLNNMEDRIDVIKGTLETIDLPEPVDVIVSEWMGYALLHESMLNSVLFARDKWLKPGGLILPSKADLYIAPINDLVVEDRLNFWSTVKDQYGVDMSCMSDFARKCIMNNDITVNLVTVEDVLSHPSKFAELDLHTVTEEQLKRVQGNFGCECFGSSSVNAFCVWFTVSFPGEEKPLVLSTSPFNPETHWKQAVLYLHEPVDVIQDTKITGEITMYPSEESSRHICVHVDYTIGDLKKKSKTFSIPDGYADAQ</sequence>
<evidence type="ECO:0000256" key="15">
    <source>
        <dbReference type="ARBA" id="ARBA00042685"/>
    </source>
</evidence>
<dbReference type="Pfam" id="PF22528">
    <property type="entry name" value="PRMT_C"/>
    <property type="match status" value="1"/>
</dbReference>
<evidence type="ECO:0000259" key="17">
    <source>
        <dbReference type="Pfam" id="PF22528"/>
    </source>
</evidence>
<comment type="subcellular location">
    <subcellularLocation>
        <location evidence="1">Nucleus</location>
    </subcellularLocation>
</comment>
<dbReference type="PANTHER" id="PTHR11006">
    <property type="entry name" value="PROTEIN ARGININE N-METHYLTRANSFERASE"/>
    <property type="match status" value="1"/>
</dbReference>
<evidence type="ECO:0000256" key="10">
    <source>
        <dbReference type="ARBA" id="ARBA00023015"/>
    </source>
</evidence>
<evidence type="ECO:0000313" key="18">
    <source>
        <dbReference type="EMBL" id="JAH97488.1"/>
    </source>
</evidence>
<evidence type="ECO:0000256" key="14">
    <source>
        <dbReference type="ARBA" id="ARBA00040406"/>
    </source>
</evidence>
<evidence type="ECO:0000256" key="1">
    <source>
        <dbReference type="ARBA" id="ARBA00004123"/>
    </source>
</evidence>
<proteinExistence type="predicted"/>
<reference evidence="18" key="1">
    <citation type="submission" date="2014-11" db="EMBL/GenBank/DDBJ databases">
        <authorList>
            <person name="Amaro Gonzalez C."/>
        </authorList>
    </citation>
    <scope>NUCLEOTIDE SEQUENCE</scope>
</reference>
<keyword evidence="3" id="KW-0488">Methylation</keyword>
<keyword evidence="7 16" id="KW-0949">S-adenosyl-L-methionine</keyword>
<dbReference type="PANTHER" id="PTHR11006:SF73">
    <property type="entry name" value="PROTEIN ARGININE N-METHYLTRANSFERASE 6"/>
    <property type="match status" value="1"/>
</dbReference>
<keyword evidence="6 16" id="KW-0808">Transferase</keyword>
<dbReference type="AlphaFoldDB" id="A0A0E9X719"/>
<keyword evidence="12" id="KW-0234">DNA repair</keyword>
<dbReference type="EC" id="2.1.1.319" evidence="2"/>
<evidence type="ECO:0000256" key="6">
    <source>
        <dbReference type="ARBA" id="ARBA00022679"/>
    </source>
</evidence>
<keyword evidence="10" id="KW-0805">Transcription regulation</keyword>
<name>A0A0E9X719_ANGAN</name>